<gene>
    <name evidence="4" type="ORF">PILCRDRAFT_817381</name>
</gene>
<dbReference type="GO" id="GO:0016887">
    <property type="term" value="F:ATP hydrolysis activity"/>
    <property type="evidence" value="ECO:0007669"/>
    <property type="project" value="InterPro"/>
</dbReference>
<dbReference type="InterPro" id="IPR003439">
    <property type="entry name" value="ABC_transporter-like_ATP-bd"/>
</dbReference>
<keyword evidence="1" id="KW-0547">Nucleotide-binding</keyword>
<dbReference type="Gene3D" id="3.40.50.300">
    <property type="entry name" value="P-loop containing nucleotide triphosphate hydrolases"/>
    <property type="match status" value="1"/>
</dbReference>
<dbReference type="Proteomes" id="UP000054166">
    <property type="component" value="Unassembled WGS sequence"/>
</dbReference>
<protein>
    <recommendedName>
        <fullName evidence="3">ABC transporter domain-containing protein</fullName>
    </recommendedName>
</protein>
<dbReference type="InterPro" id="IPR017871">
    <property type="entry name" value="ABC_transporter-like_CS"/>
</dbReference>
<proteinExistence type="predicted"/>
<dbReference type="SUPFAM" id="SSF52540">
    <property type="entry name" value="P-loop containing nucleoside triphosphate hydrolases"/>
    <property type="match status" value="1"/>
</dbReference>
<name>A0A0C3FMN2_PILCF</name>
<evidence type="ECO:0000259" key="3">
    <source>
        <dbReference type="PROSITE" id="PS50893"/>
    </source>
</evidence>
<dbReference type="GO" id="GO:0015421">
    <property type="term" value="F:ABC-type oligopeptide transporter activity"/>
    <property type="evidence" value="ECO:0007669"/>
    <property type="project" value="TreeGrafter"/>
</dbReference>
<feature type="domain" description="ABC transporter" evidence="3">
    <location>
        <begin position="185"/>
        <end position="464"/>
    </location>
</feature>
<dbReference type="OrthoDB" id="6500128at2759"/>
<dbReference type="PROSITE" id="PS50893">
    <property type="entry name" value="ABC_TRANSPORTER_2"/>
    <property type="match status" value="1"/>
</dbReference>
<accession>A0A0C3FMN2</accession>
<sequence length="470" mass="53052">MYQWLSGSGSYISSGVWAATTRNKDWIRMAGMKRVIDDSSHRQEVVAGNMAEYLANQYRDAVRRLGDQAGDFHEIISRIRYKDRLTISALLQEALRELPMIVFTLRAVQYPASIPLSLASLQLIRENSSSFTSSILGLLDQTGYMAEQLASVRRLYEIENISNKVVDGREPYPENHQMLNDGISVEFRNVSFKYPGTEKYALKNVSFKIEPGHLCIIVGANGSGKSTVLRLIARIHDPEEGDIFIDGRNIRNLKVADLRRAISVLFQDYTHFPLSISENIGLGDPENADDEDKIREAARLGGAEEFIDRLPDGFEAFLDRPVQDYYSDLPEGTKTLFGRSVEYSRIRGLAHMSATNSTTLSGGQMQRLALSRTFMRSITAEPKVGLLLFDEPSASLDPTAEHDLFQRLRNLRGNKTMIFSSHRFGNLTRHADLILYMNDSAVAEEGTHERLLKQQGEYARIWMLQAQAFL</sequence>
<dbReference type="InterPro" id="IPR003593">
    <property type="entry name" value="AAA+_ATPase"/>
</dbReference>
<dbReference type="PANTHER" id="PTHR43394">
    <property type="entry name" value="ATP-DEPENDENT PERMEASE MDL1, MITOCHONDRIAL"/>
    <property type="match status" value="1"/>
</dbReference>
<dbReference type="GO" id="GO:0005524">
    <property type="term" value="F:ATP binding"/>
    <property type="evidence" value="ECO:0007669"/>
    <property type="project" value="UniProtKB-KW"/>
</dbReference>
<reference evidence="4 5" key="1">
    <citation type="submission" date="2014-04" db="EMBL/GenBank/DDBJ databases">
        <authorList>
            <consortium name="DOE Joint Genome Institute"/>
            <person name="Kuo A."/>
            <person name="Tarkka M."/>
            <person name="Buscot F."/>
            <person name="Kohler A."/>
            <person name="Nagy L.G."/>
            <person name="Floudas D."/>
            <person name="Copeland A."/>
            <person name="Barry K.W."/>
            <person name="Cichocki N."/>
            <person name="Veneault-Fourrey C."/>
            <person name="LaButti K."/>
            <person name="Lindquist E.A."/>
            <person name="Lipzen A."/>
            <person name="Lundell T."/>
            <person name="Morin E."/>
            <person name="Murat C."/>
            <person name="Sun H."/>
            <person name="Tunlid A."/>
            <person name="Henrissat B."/>
            <person name="Grigoriev I.V."/>
            <person name="Hibbett D.S."/>
            <person name="Martin F."/>
            <person name="Nordberg H.P."/>
            <person name="Cantor M.N."/>
            <person name="Hua S.X."/>
        </authorList>
    </citation>
    <scope>NUCLEOTIDE SEQUENCE [LARGE SCALE GENOMIC DNA]</scope>
    <source>
        <strain evidence="4 5">F 1598</strain>
    </source>
</reference>
<keyword evidence="2" id="KW-0067">ATP-binding</keyword>
<dbReference type="Pfam" id="PF00005">
    <property type="entry name" value="ABC_tran"/>
    <property type="match status" value="1"/>
</dbReference>
<organism evidence="4 5">
    <name type="scientific">Piloderma croceum (strain F 1598)</name>
    <dbReference type="NCBI Taxonomy" id="765440"/>
    <lineage>
        <taxon>Eukaryota</taxon>
        <taxon>Fungi</taxon>
        <taxon>Dikarya</taxon>
        <taxon>Basidiomycota</taxon>
        <taxon>Agaricomycotina</taxon>
        <taxon>Agaricomycetes</taxon>
        <taxon>Agaricomycetidae</taxon>
        <taxon>Atheliales</taxon>
        <taxon>Atheliaceae</taxon>
        <taxon>Piloderma</taxon>
    </lineage>
</organism>
<dbReference type="InterPro" id="IPR027417">
    <property type="entry name" value="P-loop_NTPase"/>
</dbReference>
<keyword evidence="5" id="KW-1185">Reference proteome</keyword>
<dbReference type="InParanoid" id="A0A0C3FMN2"/>
<evidence type="ECO:0000313" key="4">
    <source>
        <dbReference type="EMBL" id="KIM85375.1"/>
    </source>
</evidence>
<dbReference type="PANTHER" id="PTHR43394:SF1">
    <property type="entry name" value="ATP-BINDING CASSETTE SUB-FAMILY B MEMBER 10, MITOCHONDRIAL"/>
    <property type="match status" value="1"/>
</dbReference>
<evidence type="ECO:0000256" key="2">
    <source>
        <dbReference type="ARBA" id="ARBA00022840"/>
    </source>
</evidence>
<evidence type="ECO:0000313" key="5">
    <source>
        <dbReference type="Proteomes" id="UP000054166"/>
    </source>
</evidence>
<dbReference type="HOGENOM" id="CLU_000604_63_1_1"/>
<dbReference type="PROSITE" id="PS00211">
    <property type="entry name" value="ABC_TRANSPORTER_1"/>
    <property type="match status" value="1"/>
</dbReference>
<evidence type="ECO:0000256" key="1">
    <source>
        <dbReference type="ARBA" id="ARBA00022741"/>
    </source>
</evidence>
<dbReference type="SMART" id="SM00382">
    <property type="entry name" value="AAA"/>
    <property type="match status" value="1"/>
</dbReference>
<reference evidence="5" key="2">
    <citation type="submission" date="2015-01" db="EMBL/GenBank/DDBJ databases">
        <title>Evolutionary Origins and Diversification of the Mycorrhizal Mutualists.</title>
        <authorList>
            <consortium name="DOE Joint Genome Institute"/>
            <consortium name="Mycorrhizal Genomics Consortium"/>
            <person name="Kohler A."/>
            <person name="Kuo A."/>
            <person name="Nagy L.G."/>
            <person name="Floudas D."/>
            <person name="Copeland A."/>
            <person name="Barry K.W."/>
            <person name="Cichocki N."/>
            <person name="Veneault-Fourrey C."/>
            <person name="LaButti K."/>
            <person name="Lindquist E.A."/>
            <person name="Lipzen A."/>
            <person name="Lundell T."/>
            <person name="Morin E."/>
            <person name="Murat C."/>
            <person name="Riley R."/>
            <person name="Ohm R."/>
            <person name="Sun H."/>
            <person name="Tunlid A."/>
            <person name="Henrissat B."/>
            <person name="Grigoriev I.V."/>
            <person name="Hibbett D.S."/>
            <person name="Martin F."/>
        </authorList>
    </citation>
    <scope>NUCLEOTIDE SEQUENCE [LARGE SCALE GENOMIC DNA]</scope>
    <source>
        <strain evidence="5">F 1598</strain>
    </source>
</reference>
<dbReference type="STRING" id="765440.A0A0C3FMN2"/>
<dbReference type="AlphaFoldDB" id="A0A0C3FMN2"/>
<dbReference type="EMBL" id="KN832985">
    <property type="protein sequence ID" value="KIM85375.1"/>
    <property type="molecule type" value="Genomic_DNA"/>
</dbReference>
<dbReference type="InterPro" id="IPR039421">
    <property type="entry name" value="Type_1_exporter"/>
</dbReference>